<evidence type="ECO:0000256" key="6">
    <source>
        <dbReference type="ARBA" id="ARBA00022833"/>
    </source>
</evidence>
<dbReference type="SUPFAM" id="SSF52402">
    <property type="entry name" value="Adenine nucleotide alpha hydrolases-like"/>
    <property type="match status" value="1"/>
</dbReference>
<evidence type="ECO:0000256" key="2">
    <source>
        <dbReference type="ARBA" id="ARBA00022598"/>
    </source>
</evidence>
<accession>A6GH14</accession>
<proteinExistence type="inferred from homology"/>
<evidence type="ECO:0000256" key="9">
    <source>
        <dbReference type="ARBA" id="ARBA00039149"/>
    </source>
</evidence>
<organism evidence="12 13">
    <name type="scientific">Plesiocystis pacifica SIR-1</name>
    <dbReference type="NCBI Taxonomy" id="391625"/>
    <lineage>
        <taxon>Bacteria</taxon>
        <taxon>Pseudomonadati</taxon>
        <taxon>Myxococcota</taxon>
        <taxon>Polyangia</taxon>
        <taxon>Nannocystales</taxon>
        <taxon>Nannocystaceae</taxon>
        <taxon>Plesiocystis</taxon>
    </lineage>
</organism>
<comment type="function">
    <text evidence="11">Catalyzes the ATP-dependent conversion of 7-carboxy-7-deazaguanine (CDG) to 7-cyano-7-deazaguanine (preQ(0)).</text>
</comment>
<dbReference type="PANTHER" id="PTHR42914">
    <property type="entry name" value="7-CYANO-7-DEAZAGUANINE SYNTHASE"/>
    <property type="match status" value="1"/>
</dbReference>
<evidence type="ECO:0000256" key="1">
    <source>
        <dbReference type="ARBA" id="ARBA00005061"/>
    </source>
</evidence>
<keyword evidence="2 11" id="KW-0436">Ligase</keyword>
<protein>
    <recommendedName>
        <fullName evidence="9 11">7-cyano-7-deazaguanine synthase</fullName>
        <ecNumber evidence="9 11">6.3.4.20</ecNumber>
    </recommendedName>
    <alternativeName>
        <fullName evidence="11">7-cyano-7-carbaguanine synthase</fullName>
    </alternativeName>
    <alternativeName>
        <fullName evidence="11">PreQ(0) synthase</fullName>
    </alternativeName>
    <alternativeName>
        <fullName evidence="11">Queuosine biosynthesis protein QueC</fullName>
    </alternativeName>
</protein>
<dbReference type="STRING" id="391625.PPSIR1_31093"/>
<dbReference type="EMBL" id="ABCS01000113">
    <property type="protein sequence ID" value="EDM74846.1"/>
    <property type="molecule type" value="Genomic_DNA"/>
</dbReference>
<feature type="binding site" evidence="11">
    <location>
        <position position="216"/>
    </location>
    <ligand>
        <name>Zn(2+)</name>
        <dbReference type="ChEBI" id="CHEBI:29105"/>
    </ligand>
</feature>
<dbReference type="InterPro" id="IPR014729">
    <property type="entry name" value="Rossmann-like_a/b/a_fold"/>
</dbReference>
<name>A6GH14_9BACT</name>
<keyword evidence="13" id="KW-1185">Reference proteome</keyword>
<evidence type="ECO:0000256" key="10">
    <source>
        <dbReference type="ARBA" id="ARBA00047890"/>
    </source>
</evidence>
<comment type="caution">
    <text evidence="12">The sequence shown here is derived from an EMBL/GenBank/DDBJ whole genome shotgun (WGS) entry which is preliminary data.</text>
</comment>
<dbReference type="GO" id="GO:0016879">
    <property type="term" value="F:ligase activity, forming carbon-nitrogen bonds"/>
    <property type="evidence" value="ECO:0007669"/>
    <property type="project" value="UniProtKB-UniRule"/>
</dbReference>
<comment type="cofactor">
    <cofactor evidence="11">
        <name>Zn(2+)</name>
        <dbReference type="ChEBI" id="CHEBI:29105"/>
    </cofactor>
    <text evidence="11">Binds 1 zinc ion per subunit.</text>
</comment>
<dbReference type="GO" id="GO:0008616">
    <property type="term" value="P:tRNA queuosine(34) biosynthetic process"/>
    <property type="evidence" value="ECO:0007669"/>
    <property type="project" value="UniProtKB-UniRule"/>
</dbReference>
<keyword evidence="7 11" id="KW-0067">ATP-binding</keyword>
<dbReference type="GO" id="GO:0005524">
    <property type="term" value="F:ATP binding"/>
    <property type="evidence" value="ECO:0007669"/>
    <property type="project" value="UniProtKB-UniRule"/>
</dbReference>
<evidence type="ECO:0000256" key="11">
    <source>
        <dbReference type="HAMAP-Rule" id="MF_01633"/>
    </source>
</evidence>
<dbReference type="PANTHER" id="PTHR42914:SF1">
    <property type="entry name" value="7-CYANO-7-DEAZAGUANINE SYNTHASE"/>
    <property type="match status" value="1"/>
</dbReference>
<sequence>MVLLSGGLDSTTVLAIAAREAGQRVHALSFAYGQRHALELGCAARQARRFDAAAHEVVDLSHLGRLVAPATSLVAASELAVPDAEARQRQLERGEAEAIPSTYVPARNTLFLSYALAWAEVVGARDIWLGVNAVDYSGYPDCRPEFVAAFEAMARLATKATDVRVRAPLIDLEKGAIIERGLGLGVDYGDTTSCYDPSSVGEPGSADERPLACGRCESCMLRRQGFAAAGVEDPTRYAD</sequence>
<comment type="similarity">
    <text evidence="8 11">Belongs to the QueC family.</text>
</comment>
<evidence type="ECO:0000313" key="13">
    <source>
        <dbReference type="Proteomes" id="UP000005801"/>
    </source>
</evidence>
<dbReference type="Gene3D" id="3.40.50.620">
    <property type="entry name" value="HUPs"/>
    <property type="match status" value="1"/>
</dbReference>
<evidence type="ECO:0000313" key="12">
    <source>
        <dbReference type="EMBL" id="EDM74846.1"/>
    </source>
</evidence>
<evidence type="ECO:0000256" key="5">
    <source>
        <dbReference type="ARBA" id="ARBA00022785"/>
    </source>
</evidence>
<gene>
    <name evidence="11" type="primary">queC</name>
    <name evidence="12" type="ORF">PPSIR1_31093</name>
</gene>
<evidence type="ECO:0000256" key="8">
    <source>
        <dbReference type="ARBA" id="ARBA00037993"/>
    </source>
</evidence>
<dbReference type="NCBIfam" id="TIGR00364">
    <property type="entry name" value="7-cyano-7-deazaguanine synthase QueC"/>
    <property type="match status" value="1"/>
</dbReference>
<dbReference type="UniPathway" id="UPA00391"/>
<feature type="binding site" evidence="11">
    <location>
        <begin position="4"/>
        <end position="14"/>
    </location>
    <ligand>
        <name>ATP</name>
        <dbReference type="ChEBI" id="CHEBI:30616"/>
    </ligand>
</feature>
<reference evidence="12 13" key="1">
    <citation type="submission" date="2007-06" db="EMBL/GenBank/DDBJ databases">
        <authorList>
            <person name="Shimkets L."/>
            <person name="Ferriera S."/>
            <person name="Johnson J."/>
            <person name="Kravitz S."/>
            <person name="Beeson K."/>
            <person name="Sutton G."/>
            <person name="Rogers Y.-H."/>
            <person name="Friedman R."/>
            <person name="Frazier M."/>
            <person name="Venter J.C."/>
        </authorList>
    </citation>
    <scope>NUCLEOTIDE SEQUENCE [LARGE SCALE GENOMIC DNA]</scope>
    <source>
        <strain evidence="12 13">SIR-1</strain>
    </source>
</reference>
<keyword evidence="5 11" id="KW-0671">Queuosine biosynthesis</keyword>
<keyword evidence="3 11" id="KW-0479">Metal-binding</keyword>
<keyword evidence="6 11" id="KW-0862">Zinc</keyword>
<evidence type="ECO:0000256" key="7">
    <source>
        <dbReference type="ARBA" id="ARBA00022840"/>
    </source>
</evidence>
<comment type="catalytic activity">
    <reaction evidence="10 11">
        <text>7-carboxy-7-carbaguanine + NH4(+) + 2 ATP = 7-cyano-7-carbaguanine + 2 AMP + 2 diphosphate + 2 H(+)</text>
        <dbReference type="Rhea" id="RHEA:27982"/>
        <dbReference type="ChEBI" id="CHEBI:15378"/>
        <dbReference type="ChEBI" id="CHEBI:28938"/>
        <dbReference type="ChEBI" id="CHEBI:30616"/>
        <dbReference type="ChEBI" id="CHEBI:33019"/>
        <dbReference type="ChEBI" id="CHEBI:45075"/>
        <dbReference type="ChEBI" id="CHEBI:61036"/>
        <dbReference type="ChEBI" id="CHEBI:456215"/>
        <dbReference type="EC" id="6.3.4.20"/>
    </reaction>
</comment>
<dbReference type="Pfam" id="PF06508">
    <property type="entry name" value="QueC"/>
    <property type="match status" value="1"/>
</dbReference>
<feature type="binding site" evidence="11">
    <location>
        <position position="219"/>
    </location>
    <ligand>
        <name>Zn(2+)</name>
        <dbReference type="ChEBI" id="CHEBI:29105"/>
    </ligand>
</feature>
<dbReference type="CDD" id="cd01995">
    <property type="entry name" value="QueC-like"/>
    <property type="match status" value="1"/>
</dbReference>
<dbReference type="PIRSF" id="PIRSF006293">
    <property type="entry name" value="ExsB"/>
    <property type="match status" value="1"/>
</dbReference>
<comment type="pathway">
    <text evidence="1 11">Purine metabolism; 7-cyano-7-deazaguanine biosynthesis.</text>
</comment>
<dbReference type="eggNOG" id="COG0603">
    <property type="taxonomic scope" value="Bacteria"/>
</dbReference>
<dbReference type="GO" id="GO:0008270">
    <property type="term" value="F:zinc ion binding"/>
    <property type="evidence" value="ECO:0007669"/>
    <property type="project" value="UniProtKB-UniRule"/>
</dbReference>
<dbReference type="EC" id="6.3.4.20" evidence="9 11"/>
<evidence type="ECO:0000256" key="3">
    <source>
        <dbReference type="ARBA" id="ARBA00022723"/>
    </source>
</evidence>
<dbReference type="HAMAP" id="MF_01633">
    <property type="entry name" value="QueC"/>
    <property type="match status" value="1"/>
</dbReference>
<keyword evidence="4 11" id="KW-0547">Nucleotide-binding</keyword>
<dbReference type="AlphaFoldDB" id="A6GH14"/>
<evidence type="ECO:0000256" key="4">
    <source>
        <dbReference type="ARBA" id="ARBA00022741"/>
    </source>
</evidence>
<feature type="binding site" evidence="11">
    <location>
        <position position="194"/>
    </location>
    <ligand>
        <name>Zn(2+)</name>
        <dbReference type="ChEBI" id="CHEBI:29105"/>
    </ligand>
</feature>
<feature type="binding site" evidence="11">
    <location>
        <position position="213"/>
    </location>
    <ligand>
        <name>Zn(2+)</name>
        <dbReference type="ChEBI" id="CHEBI:29105"/>
    </ligand>
</feature>
<dbReference type="InterPro" id="IPR018317">
    <property type="entry name" value="QueC"/>
</dbReference>
<dbReference type="Proteomes" id="UP000005801">
    <property type="component" value="Unassembled WGS sequence"/>
</dbReference>